<evidence type="ECO:0000256" key="1">
    <source>
        <dbReference type="SAM" id="Phobius"/>
    </source>
</evidence>
<dbReference type="AlphaFoldDB" id="A0AAV2BE90"/>
<reference evidence="2 3" key="1">
    <citation type="submission" date="2024-04" db="EMBL/GenBank/DDBJ databases">
        <authorList>
            <person name="Rising A."/>
            <person name="Reimegard J."/>
            <person name="Sonavane S."/>
            <person name="Akerstrom W."/>
            <person name="Nylinder S."/>
            <person name="Hedman E."/>
            <person name="Kallberg Y."/>
        </authorList>
    </citation>
    <scope>NUCLEOTIDE SEQUENCE [LARGE SCALE GENOMIC DNA]</scope>
</reference>
<sequence>AKSPEIIVVPFPHKYVFLTLLFSFLNLLKKSEYSIKFISLKLSIFLLTMSVSEVRYQSSNL</sequence>
<name>A0AAV2BE90_9ARAC</name>
<protein>
    <submittedName>
        <fullName evidence="2">Uncharacterized protein</fullName>
    </submittedName>
</protein>
<feature type="non-terminal residue" evidence="2">
    <location>
        <position position="1"/>
    </location>
</feature>
<accession>A0AAV2BE90</accession>
<organism evidence="2 3">
    <name type="scientific">Larinioides sclopetarius</name>
    <dbReference type="NCBI Taxonomy" id="280406"/>
    <lineage>
        <taxon>Eukaryota</taxon>
        <taxon>Metazoa</taxon>
        <taxon>Ecdysozoa</taxon>
        <taxon>Arthropoda</taxon>
        <taxon>Chelicerata</taxon>
        <taxon>Arachnida</taxon>
        <taxon>Araneae</taxon>
        <taxon>Araneomorphae</taxon>
        <taxon>Entelegynae</taxon>
        <taxon>Araneoidea</taxon>
        <taxon>Araneidae</taxon>
        <taxon>Larinioides</taxon>
    </lineage>
</organism>
<evidence type="ECO:0000313" key="3">
    <source>
        <dbReference type="Proteomes" id="UP001497382"/>
    </source>
</evidence>
<proteinExistence type="predicted"/>
<dbReference type="Proteomes" id="UP001497382">
    <property type="component" value="Unassembled WGS sequence"/>
</dbReference>
<feature type="transmembrane region" description="Helical" evidence="1">
    <location>
        <begin position="6"/>
        <end position="25"/>
    </location>
</feature>
<keyword evidence="1" id="KW-0472">Membrane</keyword>
<keyword evidence="1" id="KW-0812">Transmembrane</keyword>
<keyword evidence="3" id="KW-1185">Reference proteome</keyword>
<dbReference type="EMBL" id="CAXIEN010000347">
    <property type="protein sequence ID" value="CAL1294476.1"/>
    <property type="molecule type" value="Genomic_DNA"/>
</dbReference>
<comment type="caution">
    <text evidence="2">The sequence shown here is derived from an EMBL/GenBank/DDBJ whole genome shotgun (WGS) entry which is preliminary data.</text>
</comment>
<keyword evidence="1" id="KW-1133">Transmembrane helix</keyword>
<gene>
    <name evidence="2" type="ORF">LARSCL_LOCUS18727</name>
</gene>
<evidence type="ECO:0000313" key="2">
    <source>
        <dbReference type="EMBL" id="CAL1294476.1"/>
    </source>
</evidence>